<gene>
    <name evidence="2" type="ORF">H8923_11875</name>
</gene>
<evidence type="ECO:0000256" key="1">
    <source>
        <dbReference type="SAM" id="Phobius"/>
    </source>
</evidence>
<evidence type="ECO:0000313" key="2">
    <source>
        <dbReference type="EMBL" id="MBC5997464.1"/>
    </source>
</evidence>
<keyword evidence="1" id="KW-0812">Transmembrane</keyword>
<evidence type="ECO:0000313" key="3">
    <source>
        <dbReference type="Proteomes" id="UP000609849"/>
    </source>
</evidence>
<dbReference type="EMBL" id="JACRWE010000005">
    <property type="protein sequence ID" value="MBC5997464.1"/>
    <property type="molecule type" value="Genomic_DNA"/>
</dbReference>
<sequence length="131" mass="14837">MKKNIIITVFSLITIVVIFTIALNNLSLKSNDHKNFVEKKAEDLNPISKESAKKILEAEFGKDIVNTENDFKEEGNYYIIDVNVNIGTSEEHTHTEEELSTEDLSITDDGDHMISLGIYKINKYTGELVED</sequence>
<proteinExistence type="predicted"/>
<organism evidence="2 3">
    <name type="scientific">Romboutsia faecis</name>
    <dbReference type="NCBI Taxonomy" id="2764597"/>
    <lineage>
        <taxon>Bacteria</taxon>
        <taxon>Bacillati</taxon>
        <taxon>Bacillota</taxon>
        <taxon>Clostridia</taxon>
        <taxon>Peptostreptococcales</taxon>
        <taxon>Peptostreptococcaceae</taxon>
        <taxon>Romboutsia</taxon>
    </lineage>
</organism>
<comment type="caution">
    <text evidence="2">The sequence shown here is derived from an EMBL/GenBank/DDBJ whole genome shotgun (WGS) entry which is preliminary data.</text>
</comment>
<dbReference type="Proteomes" id="UP000609849">
    <property type="component" value="Unassembled WGS sequence"/>
</dbReference>
<reference evidence="2 3" key="1">
    <citation type="submission" date="2020-08" db="EMBL/GenBank/DDBJ databases">
        <authorList>
            <person name="Liu C."/>
            <person name="Sun Q."/>
        </authorList>
    </citation>
    <scope>NUCLEOTIDE SEQUENCE [LARGE SCALE GENOMIC DNA]</scope>
    <source>
        <strain evidence="2 3">NSJ-18</strain>
    </source>
</reference>
<dbReference type="RefSeq" id="WP_153971919.1">
    <property type="nucleotide sequence ID" value="NZ_JACRWE010000005.1"/>
</dbReference>
<protein>
    <recommendedName>
        <fullName evidence="4">PepSY domain-containing protein</fullName>
    </recommendedName>
</protein>
<accession>A0ABR7JRD8</accession>
<keyword evidence="3" id="KW-1185">Reference proteome</keyword>
<keyword evidence="1" id="KW-0472">Membrane</keyword>
<evidence type="ECO:0008006" key="4">
    <source>
        <dbReference type="Google" id="ProtNLM"/>
    </source>
</evidence>
<keyword evidence="1" id="KW-1133">Transmembrane helix</keyword>
<feature type="transmembrane region" description="Helical" evidence="1">
    <location>
        <begin position="6"/>
        <end position="26"/>
    </location>
</feature>
<name>A0ABR7JRD8_9FIRM</name>